<accession>A0A4P7U7B0</accession>
<dbReference type="AlphaFoldDB" id="A0A4P7U7B0"/>
<gene>
    <name evidence="3" type="ORF">E2C04_00105</name>
</gene>
<evidence type="ECO:0000256" key="2">
    <source>
        <dbReference type="SAM" id="Coils"/>
    </source>
</evidence>
<name>A0A4P7U7B0_9ACTN</name>
<dbReference type="PANTHER" id="PTHR37313">
    <property type="entry name" value="UPF0749 PROTEIN RV1825"/>
    <property type="match status" value="1"/>
</dbReference>
<protein>
    <submittedName>
        <fullName evidence="3">DUF881 domain-containing protein</fullName>
    </submittedName>
</protein>
<reference evidence="3 4" key="1">
    <citation type="journal article" date="2008" name="Int. J. Syst. Evol. Microbiol.">
        <title>Nocardioides daphniae sp. nov., isolated from Daphnia cucullata (Crustacea: Cladocera).</title>
        <authorList>
            <person name="Toth E.M."/>
            <person name="Keki Z."/>
            <person name="Homonnay Z.G."/>
            <person name="Borsodi A.K."/>
            <person name="Marialigeti K."/>
            <person name="Schumann P."/>
        </authorList>
    </citation>
    <scope>NUCLEOTIDE SEQUENCE [LARGE SCALE GENOMIC DNA]</scope>
    <source>
        <strain evidence="3 4">JCM 16608</strain>
    </source>
</reference>
<sequence length="252" mass="27334">MTHGSHASPPRRAWRWGTPVVFLLSGTLFMVSAQNSDGTDLRPTRYTDMASIVEAETEELEELNARAAELDAEVKALTASVGDRKAQRTNARVKTMEDPAGFTPRSGAGVTVTLDDAPEEVIATAQTSDEVNEMVVHQQDIQAVVNAMWRGGAEAVTIQGQRLISTTGIKCSGNTVQLQGQPFSPPYVITAVGDQLEIYNEIQTDRAIGIYREAVADPEIAVRWDLQLEDWVTAPAFSGPVTFQYAAPLTDS</sequence>
<evidence type="ECO:0000313" key="4">
    <source>
        <dbReference type="Proteomes" id="UP000297025"/>
    </source>
</evidence>
<proteinExistence type="inferred from homology"/>
<dbReference type="GO" id="GO:0005886">
    <property type="term" value="C:plasma membrane"/>
    <property type="evidence" value="ECO:0007669"/>
    <property type="project" value="TreeGrafter"/>
</dbReference>
<organism evidence="3 4">
    <name type="scientific">Nocardioides daphniae</name>
    <dbReference type="NCBI Taxonomy" id="402297"/>
    <lineage>
        <taxon>Bacteria</taxon>
        <taxon>Bacillati</taxon>
        <taxon>Actinomycetota</taxon>
        <taxon>Actinomycetes</taxon>
        <taxon>Propionibacteriales</taxon>
        <taxon>Nocardioidaceae</taxon>
        <taxon>Nocardioides</taxon>
    </lineage>
</organism>
<feature type="coiled-coil region" evidence="2">
    <location>
        <begin position="46"/>
        <end position="80"/>
    </location>
</feature>
<evidence type="ECO:0000256" key="1">
    <source>
        <dbReference type="ARBA" id="ARBA00009108"/>
    </source>
</evidence>
<dbReference type="Proteomes" id="UP000297025">
    <property type="component" value="Chromosome"/>
</dbReference>
<evidence type="ECO:0000313" key="3">
    <source>
        <dbReference type="EMBL" id="QCC75990.1"/>
    </source>
</evidence>
<dbReference type="EMBL" id="CP038462">
    <property type="protein sequence ID" value="QCC75990.1"/>
    <property type="molecule type" value="Genomic_DNA"/>
</dbReference>
<dbReference type="RefSeq" id="WP_135831040.1">
    <property type="nucleotide sequence ID" value="NZ_CP038462.1"/>
</dbReference>
<dbReference type="Gene3D" id="3.30.70.1880">
    <property type="entry name" value="Protein of unknown function DUF881"/>
    <property type="match status" value="1"/>
</dbReference>
<keyword evidence="2" id="KW-0175">Coiled coil</keyword>
<dbReference type="InterPro" id="IPR010273">
    <property type="entry name" value="DUF881"/>
</dbReference>
<dbReference type="PANTHER" id="PTHR37313:SF4">
    <property type="entry name" value="CONSERVED MEMBRANE PROTEIN-RELATED"/>
    <property type="match status" value="1"/>
</dbReference>
<dbReference type="Pfam" id="PF05949">
    <property type="entry name" value="DUF881"/>
    <property type="match status" value="1"/>
</dbReference>
<dbReference type="KEGG" id="ndp:E2C04_00105"/>
<comment type="similarity">
    <text evidence="1">Belongs to the UPF0749 family.</text>
</comment>
<dbReference type="OrthoDB" id="3214641at2"/>